<protein>
    <submittedName>
        <fullName evidence="1">IS1380 family transposase</fullName>
    </submittedName>
</protein>
<organism evidence="1 2">
    <name type="scientific">Gordonia westfalica</name>
    <dbReference type="NCBI Taxonomy" id="158898"/>
    <lineage>
        <taxon>Bacteria</taxon>
        <taxon>Bacillati</taxon>
        <taxon>Actinomycetota</taxon>
        <taxon>Actinomycetes</taxon>
        <taxon>Mycobacteriales</taxon>
        <taxon>Gordoniaceae</taxon>
        <taxon>Gordonia</taxon>
    </lineage>
</organism>
<accession>A0ABU2GSS4</accession>
<dbReference type="Proteomes" id="UP001265083">
    <property type="component" value="Unassembled WGS sequence"/>
</dbReference>
<reference evidence="1 2" key="1">
    <citation type="submission" date="2023-08" db="EMBL/GenBank/DDBJ databases">
        <title>Bioegradation of LLDPE and BLDPE plastic by marine bacteria from coast plastic debris.</title>
        <authorList>
            <person name="Rong Z."/>
        </authorList>
    </citation>
    <scope>NUCLEOTIDE SEQUENCE [LARGE SCALE GENOMIC DNA]</scope>
    <source>
        <strain evidence="1 2">Z-2</strain>
    </source>
</reference>
<proteinExistence type="predicted"/>
<feature type="non-terminal residue" evidence="1">
    <location>
        <position position="91"/>
    </location>
</feature>
<comment type="caution">
    <text evidence="1">The sequence shown here is derived from an EMBL/GenBank/DDBJ whole genome shotgun (WGS) entry which is preliminary data.</text>
</comment>
<evidence type="ECO:0000313" key="2">
    <source>
        <dbReference type="Proteomes" id="UP001265083"/>
    </source>
</evidence>
<gene>
    <name evidence="1" type="ORF">RD149_12120</name>
</gene>
<dbReference type="EMBL" id="JAVLUS010000009">
    <property type="protein sequence ID" value="MDS1114512.1"/>
    <property type="molecule type" value="Genomic_DNA"/>
</dbReference>
<sequence>MKVSHSFSATSALFDDDNLVSHAGLVPVMELARSTGVAALLAKRVDLGTTRVASAGANLEAKLLTAIAGLCCGADSIDDLGIVRSGGHRRL</sequence>
<evidence type="ECO:0000313" key="1">
    <source>
        <dbReference type="EMBL" id="MDS1114512.1"/>
    </source>
</evidence>
<keyword evidence="2" id="KW-1185">Reference proteome</keyword>
<name>A0ABU2GSS4_9ACTN</name>